<evidence type="ECO:0000313" key="2">
    <source>
        <dbReference type="Proteomes" id="UP000093985"/>
    </source>
</evidence>
<reference evidence="2" key="1">
    <citation type="submission" date="2016-06" db="EMBL/GenBank/DDBJ databases">
        <authorList>
            <person name="Sutton G."/>
            <person name="Brinkac L."/>
            <person name="Sanka R."/>
            <person name="Adams M."/>
            <person name="Lau E."/>
            <person name="Mehaffy C."/>
            <person name="Tameris M."/>
            <person name="Hatherill M."/>
            <person name="Hanekom W."/>
            <person name="Mahomed H."/>
            <person name="Mcshane H."/>
        </authorList>
    </citation>
    <scope>NUCLEOTIDE SEQUENCE [LARGE SCALE GENOMIC DNA]</scope>
    <source>
        <strain evidence="2">852014-51077_SCH5608930-a</strain>
    </source>
</reference>
<dbReference type="EMBL" id="LZIN01000096">
    <property type="protein sequence ID" value="OBG00968.1"/>
    <property type="molecule type" value="Genomic_DNA"/>
</dbReference>
<comment type="caution">
    <text evidence="1">The sequence shown here is derived from an EMBL/GenBank/DDBJ whole genome shotgun (WGS) entry which is preliminary data.</text>
</comment>
<organism evidence="1 2">
    <name type="scientific">Mycolicibacter sinensis (strain JDM601)</name>
    <name type="common">Mycobacterium sinense</name>
    <dbReference type="NCBI Taxonomy" id="875328"/>
    <lineage>
        <taxon>Bacteria</taxon>
        <taxon>Bacillati</taxon>
        <taxon>Actinomycetota</taxon>
        <taxon>Actinomycetes</taxon>
        <taxon>Mycobacteriales</taxon>
        <taxon>Mycobacteriaceae</taxon>
        <taxon>Mycolicibacter</taxon>
    </lineage>
</organism>
<dbReference type="Proteomes" id="UP000093985">
    <property type="component" value="Unassembled WGS sequence"/>
</dbReference>
<dbReference type="Pfam" id="PF04250">
    <property type="entry name" value="DUF429"/>
    <property type="match status" value="1"/>
</dbReference>
<evidence type="ECO:0000313" key="1">
    <source>
        <dbReference type="EMBL" id="OBG00968.1"/>
    </source>
</evidence>
<dbReference type="InterPro" id="IPR007362">
    <property type="entry name" value="DUF429"/>
</dbReference>
<proteinExistence type="predicted"/>
<evidence type="ECO:0008006" key="3">
    <source>
        <dbReference type="Google" id="ProtNLM"/>
    </source>
</evidence>
<dbReference type="OrthoDB" id="9811476at2"/>
<name>A0A1A2E5X3_MYCSD</name>
<dbReference type="AlphaFoldDB" id="A0A1A2E5X3"/>
<gene>
    <name evidence="1" type="ORF">A5771_18065</name>
</gene>
<sequence length="223" mass="23877">MRVLGVDAAGKVWVGVELVDGQFARAVTAARLVDLPDLADYAVVAVDIPLGLLDKGFRLADTAARSLVGPRRSSVFLTAPRPVLLADSHHAASILHRQLTGMGLSQQSFALRTRIVEADALYSDDSLPLFEVHPELSFTMMGDGPPKAGKKSWHGQRDRMARLESAGIVIPAEIGDAGQAGPDDVLDAAAAAWSAHRIETHVACSVPDPPQSNERGQRMAIWY</sequence>
<accession>A0A1A2E5X3</accession>
<protein>
    <recommendedName>
        <fullName evidence="3">NUDIX hydrolase</fullName>
    </recommendedName>
</protein>